<protein>
    <submittedName>
        <fullName evidence="2">(northern house mosquito) hypothetical protein</fullName>
    </submittedName>
</protein>
<dbReference type="EMBL" id="HBUE01062917">
    <property type="protein sequence ID" value="CAG6469406.1"/>
    <property type="molecule type" value="Transcribed_RNA"/>
</dbReference>
<accession>A0A8D8FGP3</accession>
<reference evidence="2" key="1">
    <citation type="submission" date="2021-05" db="EMBL/GenBank/DDBJ databases">
        <authorList>
            <person name="Alioto T."/>
            <person name="Alioto T."/>
            <person name="Gomez Garrido J."/>
        </authorList>
    </citation>
    <scope>NUCLEOTIDE SEQUENCE</scope>
</reference>
<evidence type="ECO:0000256" key="1">
    <source>
        <dbReference type="SAM" id="MobiDB-lite"/>
    </source>
</evidence>
<feature type="compositionally biased region" description="Low complexity" evidence="1">
    <location>
        <begin position="104"/>
        <end position="114"/>
    </location>
</feature>
<name>A0A8D8FGP3_CULPI</name>
<organism evidence="2">
    <name type="scientific">Culex pipiens</name>
    <name type="common">House mosquito</name>
    <dbReference type="NCBI Taxonomy" id="7175"/>
    <lineage>
        <taxon>Eukaryota</taxon>
        <taxon>Metazoa</taxon>
        <taxon>Ecdysozoa</taxon>
        <taxon>Arthropoda</taxon>
        <taxon>Hexapoda</taxon>
        <taxon>Insecta</taxon>
        <taxon>Pterygota</taxon>
        <taxon>Neoptera</taxon>
        <taxon>Endopterygota</taxon>
        <taxon>Diptera</taxon>
        <taxon>Nematocera</taxon>
        <taxon>Culicoidea</taxon>
        <taxon>Culicidae</taxon>
        <taxon>Culicinae</taxon>
        <taxon>Culicini</taxon>
        <taxon>Culex</taxon>
        <taxon>Culex</taxon>
    </lineage>
</organism>
<feature type="region of interest" description="Disordered" evidence="1">
    <location>
        <begin position="99"/>
        <end position="130"/>
    </location>
</feature>
<evidence type="ECO:0000313" key="2">
    <source>
        <dbReference type="EMBL" id="CAG6469409.1"/>
    </source>
</evidence>
<sequence>MPVSFFSTYFSTSSLREMGATYGTRLDVFSAAVRFCFLYFLRNFRRTKPFSSASCACSLRKCRTKLPTLNAIWNSGQAVSLIIQWIPFSSTSTFSMTKRRNDFSSSGSGSSLSSPKNPFSLASSGCLKRK</sequence>
<dbReference type="EMBL" id="HBUE01062918">
    <property type="protein sequence ID" value="CAG6469409.1"/>
    <property type="molecule type" value="Transcribed_RNA"/>
</dbReference>
<dbReference type="AlphaFoldDB" id="A0A8D8FGP3"/>
<proteinExistence type="predicted"/>